<dbReference type="GO" id="GO:0023052">
    <property type="term" value="P:signaling"/>
    <property type="evidence" value="ECO:0007669"/>
    <property type="project" value="InterPro"/>
</dbReference>
<keyword evidence="4" id="KW-1185">Reference proteome</keyword>
<dbReference type="Pfam" id="PF03359">
    <property type="entry name" value="GKAP"/>
    <property type="match status" value="1"/>
</dbReference>
<feature type="region of interest" description="Disordered" evidence="2">
    <location>
        <begin position="377"/>
        <end position="427"/>
    </location>
</feature>
<dbReference type="GO" id="GO:0060090">
    <property type="term" value="F:molecular adaptor activity"/>
    <property type="evidence" value="ECO:0007669"/>
    <property type="project" value="TreeGrafter"/>
</dbReference>
<feature type="compositionally biased region" description="Basic and acidic residues" evidence="2">
    <location>
        <begin position="673"/>
        <end position="689"/>
    </location>
</feature>
<comment type="caution">
    <text evidence="3">The sequence shown here is derived from an EMBL/GenBank/DDBJ whole genome shotgun (WGS) entry which is preliminary data.</text>
</comment>
<feature type="compositionally biased region" description="Polar residues" evidence="2">
    <location>
        <begin position="98"/>
        <end position="113"/>
    </location>
</feature>
<dbReference type="InterPro" id="IPR005026">
    <property type="entry name" value="SAPAP"/>
</dbReference>
<feature type="compositionally biased region" description="Basic and acidic residues" evidence="2">
    <location>
        <begin position="15"/>
        <end position="25"/>
    </location>
</feature>
<feature type="compositionally biased region" description="Basic residues" evidence="2">
    <location>
        <begin position="653"/>
        <end position="663"/>
    </location>
</feature>
<dbReference type="Proteomes" id="UP001152320">
    <property type="component" value="Chromosome 9"/>
</dbReference>
<evidence type="ECO:0000256" key="1">
    <source>
        <dbReference type="ARBA" id="ARBA00008839"/>
    </source>
</evidence>
<organism evidence="3 4">
    <name type="scientific">Holothuria leucospilota</name>
    <name type="common">Black long sea cucumber</name>
    <name type="synonym">Mertensiothuria leucospilota</name>
    <dbReference type="NCBI Taxonomy" id="206669"/>
    <lineage>
        <taxon>Eukaryota</taxon>
        <taxon>Metazoa</taxon>
        <taxon>Echinodermata</taxon>
        <taxon>Eleutherozoa</taxon>
        <taxon>Echinozoa</taxon>
        <taxon>Holothuroidea</taxon>
        <taxon>Aspidochirotacea</taxon>
        <taxon>Aspidochirotida</taxon>
        <taxon>Holothuriidae</taxon>
        <taxon>Holothuria</taxon>
    </lineage>
</organism>
<feature type="region of interest" description="Disordered" evidence="2">
    <location>
        <begin position="1"/>
        <end position="196"/>
    </location>
</feature>
<evidence type="ECO:0000256" key="2">
    <source>
        <dbReference type="SAM" id="MobiDB-lite"/>
    </source>
</evidence>
<protein>
    <submittedName>
        <fullName evidence="3">Disks large-associated protein 1</fullName>
    </submittedName>
</protein>
<feature type="region of interest" description="Disordered" evidence="2">
    <location>
        <begin position="653"/>
        <end position="689"/>
    </location>
</feature>
<reference evidence="3" key="1">
    <citation type="submission" date="2021-10" db="EMBL/GenBank/DDBJ databases">
        <title>Tropical sea cucumber genome reveals ecological adaptation and Cuvierian tubules defense mechanism.</title>
        <authorList>
            <person name="Chen T."/>
        </authorList>
    </citation>
    <scope>NUCLEOTIDE SEQUENCE</scope>
    <source>
        <strain evidence="3">Nanhai2018</strain>
        <tissue evidence="3">Muscle</tissue>
    </source>
</reference>
<evidence type="ECO:0000313" key="3">
    <source>
        <dbReference type="EMBL" id="KAJ8035786.1"/>
    </source>
</evidence>
<evidence type="ECO:0000313" key="4">
    <source>
        <dbReference type="Proteomes" id="UP001152320"/>
    </source>
</evidence>
<dbReference type="OrthoDB" id="10023951at2759"/>
<feature type="compositionally biased region" description="Polar residues" evidence="2">
    <location>
        <begin position="1"/>
        <end position="12"/>
    </location>
</feature>
<accession>A0A9Q1BZG2</accession>
<name>A0A9Q1BZG2_HOLLE</name>
<dbReference type="EMBL" id="JAIZAY010000009">
    <property type="protein sequence ID" value="KAJ8035786.1"/>
    <property type="molecule type" value="Genomic_DNA"/>
</dbReference>
<sequence length="720" mass="80377">MSSSLSRNSNVRKSFRLEITLEKSYVETSRSPDSLEDALKLDSPSSPKREFKSTRNWNSDPKLLSKEHTSSVTTKSSSSGNLTRSKAQSKAKKDKNQSKNTMNYAGNASGTDTQKSKPGPVSRLKTVIRSTKETIVERLPGSSRESSKRVSRSRPKSVDASQRFGVHSNGKLNQREPSLSPPLQRKSKAKVDRSRSFNVKSRVNIDGFVAKRCEVWERKSRDSSPNRSSFLPVDLPSTEVDKKSLIKQRTAMLLESKTPENTLPSKKQLLLDLNGRTPSKGSSKTVPQKPQLKPKRVNLFKRGEPVKPNADVHPSVSDNEPLVSNSSSVVSVELATKNQSAMGKTCSVHQEGSVIEEDYGIDALKAGYDPHSLLNSVATSPIHQRKEKVADRRLGKDEKENQSDVLPKNQRTTKYSPGISDSVQSNGPLLSSRVLTERLDENLLNYNLTENPTEKIVVKQQTVATLNGVKLLEDAVENKGDSVDKKSILMTNNIKMTEDDVFESPEDNKQHTLATVNGVVLAEKEPEKNGYYFLDVTSRTQEELENLSKRAEQDLESDIPEEASGKLRAAIGKTNLLTTKKFKQFRGLCDENNHPLEGSKTPTSEDLAGFWDMVMIQVDDVKTMFEEIEEMRRNGWQSPKRASQVKLPEVKTPTKRLKTKTRPKASTPNTKTSLKETERVAKAKQQREEARRRLLAAKKAMRRRTLSGSISDEGGVEIYC</sequence>
<comment type="similarity">
    <text evidence="1">Belongs to the SAPAP family.</text>
</comment>
<dbReference type="AlphaFoldDB" id="A0A9Q1BZG2"/>
<gene>
    <name evidence="3" type="ORF">HOLleu_19567</name>
</gene>
<feature type="compositionally biased region" description="Basic and acidic residues" evidence="2">
    <location>
        <begin position="387"/>
        <end position="402"/>
    </location>
</feature>
<dbReference type="GO" id="GO:0099572">
    <property type="term" value="C:postsynaptic specialization"/>
    <property type="evidence" value="ECO:0007669"/>
    <property type="project" value="TreeGrafter"/>
</dbReference>
<feature type="compositionally biased region" description="Low complexity" evidence="2">
    <location>
        <begin position="70"/>
        <end position="79"/>
    </location>
</feature>
<feature type="compositionally biased region" description="Polar residues" evidence="2">
    <location>
        <begin position="409"/>
        <end position="427"/>
    </location>
</feature>
<proteinExistence type="inferred from homology"/>
<dbReference type="PANTHER" id="PTHR12353:SF31">
    <property type="entry name" value="LD44824P"/>
    <property type="match status" value="1"/>
</dbReference>
<dbReference type="GO" id="GO:0098978">
    <property type="term" value="C:glutamatergic synapse"/>
    <property type="evidence" value="ECO:0007669"/>
    <property type="project" value="TreeGrafter"/>
</dbReference>
<dbReference type="PANTHER" id="PTHR12353">
    <property type="entry name" value="DISKS LARGE-ASSOCIATED PROTEIN DAP SAP90/PSD-95-ASSOCIATED PROTEIN"/>
    <property type="match status" value="1"/>
</dbReference>